<organism evidence="2 3">
    <name type="scientific">Globisporangium ultimum (strain ATCC 200006 / CBS 805.95 / DAOM BR144)</name>
    <name type="common">Pythium ultimum</name>
    <dbReference type="NCBI Taxonomy" id="431595"/>
    <lineage>
        <taxon>Eukaryota</taxon>
        <taxon>Sar</taxon>
        <taxon>Stramenopiles</taxon>
        <taxon>Oomycota</taxon>
        <taxon>Peronosporomycetes</taxon>
        <taxon>Pythiales</taxon>
        <taxon>Pythiaceae</taxon>
        <taxon>Globisporangium</taxon>
    </lineage>
</organism>
<dbReference type="InParanoid" id="K3X616"/>
<keyword evidence="1" id="KW-0472">Membrane</keyword>
<dbReference type="EnsemblProtists" id="PYU1_T012665">
    <property type="protein sequence ID" value="PYU1_T012665"/>
    <property type="gene ID" value="PYU1_G012639"/>
</dbReference>
<keyword evidence="1" id="KW-1133">Transmembrane helix</keyword>
<dbReference type="Proteomes" id="UP000019132">
    <property type="component" value="Unassembled WGS sequence"/>
</dbReference>
<evidence type="ECO:0000313" key="3">
    <source>
        <dbReference type="Proteomes" id="UP000019132"/>
    </source>
</evidence>
<dbReference type="VEuPathDB" id="FungiDB:PYU1_G012639"/>
<reference evidence="2" key="3">
    <citation type="submission" date="2015-02" db="UniProtKB">
        <authorList>
            <consortium name="EnsemblProtists"/>
        </authorList>
    </citation>
    <scope>IDENTIFICATION</scope>
    <source>
        <strain evidence="2">DAOM BR144</strain>
    </source>
</reference>
<sequence length="115" mass="13331">MILHLNRNLRFFDFCAVTIGGALFNLTPAVIVRSSVYLVLRGFCMSQCMYILHVVCIFIPREHAISIHIHCGKKCVDVPVRFHIRCVLKYLSRFIRSVFVRCISFNQMSLQIPDL</sequence>
<feature type="transmembrane region" description="Helical" evidence="1">
    <location>
        <begin position="38"/>
        <end position="59"/>
    </location>
</feature>
<reference evidence="3" key="1">
    <citation type="journal article" date="2010" name="Genome Biol.">
        <title>Genome sequence of the necrotrophic plant pathogen Pythium ultimum reveals original pathogenicity mechanisms and effector repertoire.</title>
        <authorList>
            <person name="Levesque C.A."/>
            <person name="Brouwer H."/>
            <person name="Cano L."/>
            <person name="Hamilton J.P."/>
            <person name="Holt C."/>
            <person name="Huitema E."/>
            <person name="Raffaele S."/>
            <person name="Robideau G.P."/>
            <person name="Thines M."/>
            <person name="Win J."/>
            <person name="Zerillo M.M."/>
            <person name="Beakes G.W."/>
            <person name="Boore J.L."/>
            <person name="Busam D."/>
            <person name="Dumas B."/>
            <person name="Ferriera S."/>
            <person name="Fuerstenberg S.I."/>
            <person name="Gachon C.M."/>
            <person name="Gaulin E."/>
            <person name="Govers F."/>
            <person name="Grenville-Briggs L."/>
            <person name="Horner N."/>
            <person name="Hostetler J."/>
            <person name="Jiang R.H."/>
            <person name="Johnson J."/>
            <person name="Krajaejun T."/>
            <person name="Lin H."/>
            <person name="Meijer H.J."/>
            <person name="Moore B."/>
            <person name="Morris P."/>
            <person name="Phuntmart V."/>
            <person name="Puiu D."/>
            <person name="Shetty J."/>
            <person name="Stajich J.E."/>
            <person name="Tripathy S."/>
            <person name="Wawra S."/>
            <person name="van West P."/>
            <person name="Whitty B.R."/>
            <person name="Coutinho P.M."/>
            <person name="Henrissat B."/>
            <person name="Martin F."/>
            <person name="Thomas P.D."/>
            <person name="Tyler B.M."/>
            <person name="De Vries R.P."/>
            <person name="Kamoun S."/>
            <person name="Yandell M."/>
            <person name="Tisserat N."/>
            <person name="Buell C.R."/>
        </authorList>
    </citation>
    <scope>NUCLEOTIDE SEQUENCE</scope>
    <source>
        <strain evidence="3">DAOM:BR144</strain>
    </source>
</reference>
<feature type="transmembrane region" description="Helical" evidence="1">
    <location>
        <begin position="12"/>
        <end position="32"/>
    </location>
</feature>
<dbReference type="EMBL" id="GL376588">
    <property type="status" value="NOT_ANNOTATED_CDS"/>
    <property type="molecule type" value="Genomic_DNA"/>
</dbReference>
<keyword evidence="1" id="KW-0812">Transmembrane</keyword>
<proteinExistence type="predicted"/>
<evidence type="ECO:0000313" key="2">
    <source>
        <dbReference type="EnsemblProtists" id="PYU1_T012665"/>
    </source>
</evidence>
<accession>K3X616</accession>
<dbReference type="HOGENOM" id="CLU_2113842_0_0_1"/>
<evidence type="ECO:0000256" key="1">
    <source>
        <dbReference type="SAM" id="Phobius"/>
    </source>
</evidence>
<keyword evidence="3" id="KW-1185">Reference proteome</keyword>
<name>K3X616_GLOUD</name>
<reference evidence="3" key="2">
    <citation type="submission" date="2010-04" db="EMBL/GenBank/DDBJ databases">
        <authorList>
            <person name="Buell R."/>
            <person name="Hamilton J."/>
            <person name="Hostetler J."/>
        </authorList>
    </citation>
    <scope>NUCLEOTIDE SEQUENCE [LARGE SCALE GENOMIC DNA]</scope>
    <source>
        <strain evidence="3">DAOM:BR144</strain>
    </source>
</reference>
<dbReference type="AlphaFoldDB" id="K3X616"/>
<protein>
    <submittedName>
        <fullName evidence="2">Uncharacterized protein</fullName>
    </submittedName>
</protein>